<evidence type="ECO:0000256" key="6">
    <source>
        <dbReference type="ARBA" id="ARBA00022989"/>
    </source>
</evidence>
<reference evidence="10 11" key="1">
    <citation type="submission" date="2015-04" db="EMBL/GenBank/DDBJ databases">
        <title>Lasius niger genome sequencing.</title>
        <authorList>
            <person name="Konorov E.A."/>
            <person name="Nikitin M.A."/>
            <person name="Kirill M.V."/>
            <person name="Chang P."/>
        </authorList>
    </citation>
    <scope>NUCLEOTIDE SEQUENCE [LARGE SCALE GENOMIC DNA]</scope>
    <source>
        <tissue evidence="10">Whole</tissue>
    </source>
</reference>
<evidence type="ECO:0000256" key="4">
    <source>
        <dbReference type="ARBA" id="ARBA00022837"/>
    </source>
</evidence>
<keyword evidence="6" id="KW-1133">Transmembrane helix</keyword>
<comment type="subcellular location">
    <subcellularLocation>
        <location evidence="1">Membrane</location>
    </subcellularLocation>
</comment>
<dbReference type="PANTHER" id="PTHR24025:SF23">
    <property type="entry name" value="NEURAL-CADHERIN"/>
    <property type="match status" value="1"/>
</dbReference>
<keyword evidence="5" id="KW-0130">Cell adhesion</keyword>
<keyword evidence="4 8" id="KW-0106">Calcium</keyword>
<dbReference type="GO" id="GO:0007156">
    <property type="term" value="P:homophilic cell adhesion via plasma membrane adhesion molecules"/>
    <property type="evidence" value="ECO:0007669"/>
    <property type="project" value="InterPro"/>
</dbReference>
<dbReference type="GO" id="GO:0005509">
    <property type="term" value="F:calcium ion binding"/>
    <property type="evidence" value="ECO:0007669"/>
    <property type="project" value="UniProtKB-UniRule"/>
</dbReference>
<dbReference type="GO" id="GO:0005911">
    <property type="term" value="C:cell-cell junction"/>
    <property type="evidence" value="ECO:0007669"/>
    <property type="project" value="TreeGrafter"/>
</dbReference>
<keyword evidence="2" id="KW-0812">Transmembrane</keyword>
<dbReference type="PRINTS" id="PR00205">
    <property type="entry name" value="CADHERIN"/>
</dbReference>
<evidence type="ECO:0000256" key="3">
    <source>
        <dbReference type="ARBA" id="ARBA00022737"/>
    </source>
</evidence>
<sequence>VFDREGDDGKFVSVTVKATDQGEPSLEGVCSFTVEITDVNDNPPLFDRQRYVENVKQDASIGTNILRVSASDEDADNNGAIVYSLSSPNNEQNLEYFEIQPESGWIVLKKPLD</sequence>
<evidence type="ECO:0000256" key="7">
    <source>
        <dbReference type="ARBA" id="ARBA00023136"/>
    </source>
</evidence>
<dbReference type="STRING" id="67767.A0A0J7K7V6"/>
<dbReference type="OrthoDB" id="6252479at2759"/>
<dbReference type="PaxDb" id="67767-A0A0J7K7V6"/>
<gene>
    <name evidence="10" type="ORF">RF55_14762</name>
</gene>
<feature type="non-terminal residue" evidence="10">
    <location>
        <position position="1"/>
    </location>
</feature>
<accession>A0A0J7K7V6</accession>
<dbReference type="InterPro" id="IPR015919">
    <property type="entry name" value="Cadherin-like_sf"/>
</dbReference>
<dbReference type="EMBL" id="LBMM01012324">
    <property type="protein sequence ID" value="KMQ86281.1"/>
    <property type="molecule type" value="Genomic_DNA"/>
</dbReference>
<keyword evidence="11" id="KW-1185">Reference proteome</keyword>
<dbReference type="CDD" id="cd11304">
    <property type="entry name" value="Cadherin_repeat"/>
    <property type="match status" value="2"/>
</dbReference>
<dbReference type="Pfam" id="PF00028">
    <property type="entry name" value="Cadherin"/>
    <property type="match status" value="1"/>
</dbReference>
<name>A0A0J7K7V6_LASNI</name>
<evidence type="ECO:0000256" key="8">
    <source>
        <dbReference type="PROSITE-ProRule" id="PRU00043"/>
    </source>
</evidence>
<dbReference type="PROSITE" id="PS50268">
    <property type="entry name" value="CADHERIN_2"/>
    <property type="match status" value="2"/>
</dbReference>
<dbReference type="SUPFAM" id="SSF49313">
    <property type="entry name" value="Cadherin-like"/>
    <property type="match status" value="2"/>
</dbReference>
<evidence type="ECO:0000259" key="9">
    <source>
        <dbReference type="PROSITE" id="PS50268"/>
    </source>
</evidence>
<comment type="caution">
    <text evidence="10">The sequence shown here is derived from an EMBL/GenBank/DDBJ whole genome shotgun (WGS) entry which is preliminary data.</text>
</comment>
<feature type="domain" description="Cadherin" evidence="9">
    <location>
        <begin position="47"/>
        <end position="113"/>
    </location>
</feature>
<proteinExistence type="predicted"/>
<dbReference type="Proteomes" id="UP000036403">
    <property type="component" value="Unassembled WGS sequence"/>
</dbReference>
<evidence type="ECO:0000256" key="1">
    <source>
        <dbReference type="ARBA" id="ARBA00004370"/>
    </source>
</evidence>
<keyword evidence="3" id="KW-0677">Repeat</keyword>
<dbReference type="Gene3D" id="2.60.40.60">
    <property type="entry name" value="Cadherins"/>
    <property type="match status" value="2"/>
</dbReference>
<feature type="non-terminal residue" evidence="10">
    <location>
        <position position="113"/>
    </location>
</feature>
<dbReference type="AlphaFoldDB" id="A0A0J7K7V6"/>
<keyword evidence="7" id="KW-0472">Membrane</keyword>
<protein>
    <submittedName>
        <fullName evidence="10">Neural-cadherin-like isoform x6 protein</fullName>
    </submittedName>
</protein>
<dbReference type="InterPro" id="IPR002126">
    <property type="entry name" value="Cadherin-like_dom"/>
</dbReference>
<dbReference type="InterPro" id="IPR050971">
    <property type="entry name" value="Cadherin-domain_protein"/>
</dbReference>
<feature type="domain" description="Cadherin" evidence="9">
    <location>
        <begin position="2"/>
        <end position="46"/>
    </location>
</feature>
<evidence type="ECO:0000313" key="11">
    <source>
        <dbReference type="Proteomes" id="UP000036403"/>
    </source>
</evidence>
<evidence type="ECO:0000313" key="10">
    <source>
        <dbReference type="EMBL" id="KMQ86281.1"/>
    </source>
</evidence>
<dbReference type="PANTHER" id="PTHR24025">
    <property type="entry name" value="DESMOGLEIN FAMILY MEMBER"/>
    <property type="match status" value="1"/>
</dbReference>
<dbReference type="GO" id="GO:0005886">
    <property type="term" value="C:plasma membrane"/>
    <property type="evidence" value="ECO:0007669"/>
    <property type="project" value="InterPro"/>
</dbReference>
<organism evidence="10 11">
    <name type="scientific">Lasius niger</name>
    <name type="common">Black garden ant</name>
    <dbReference type="NCBI Taxonomy" id="67767"/>
    <lineage>
        <taxon>Eukaryota</taxon>
        <taxon>Metazoa</taxon>
        <taxon>Ecdysozoa</taxon>
        <taxon>Arthropoda</taxon>
        <taxon>Hexapoda</taxon>
        <taxon>Insecta</taxon>
        <taxon>Pterygota</taxon>
        <taxon>Neoptera</taxon>
        <taxon>Endopterygota</taxon>
        <taxon>Hymenoptera</taxon>
        <taxon>Apocrita</taxon>
        <taxon>Aculeata</taxon>
        <taxon>Formicoidea</taxon>
        <taxon>Formicidae</taxon>
        <taxon>Formicinae</taxon>
        <taxon>Lasius</taxon>
        <taxon>Lasius</taxon>
    </lineage>
</organism>
<evidence type="ECO:0000256" key="5">
    <source>
        <dbReference type="ARBA" id="ARBA00022889"/>
    </source>
</evidence>
<dbReference type="InterPro" id="IPR020894">
    <property type="entry name" value="Cadherin_CS"/>
</dbReference>
<evidence type="ECO:0000256" key="2">
    <source>
        <dbReference type="ARBA" id="ARBA00022692"/>
    </source>
</evidence>
<dbReference type="PROSITE" id="PS00232">
    <property type="entry name" value="CADHERIN_1"/>
    <property type="match status" value="1"/>
</dbReference>